<evidence type="ECO:0000259" key="1">
    <source>
        <dbReference type="Pfam" id="PF00675"/>
    </source>
</evidence>
<dbReference type="SUPFAM" id="SSF63411">
    <property type="entry name" value="LuxS/MPP-like metallohydrolase"/>
    <property type="match status" value="1"/>
</dbReference>
<evidence type="ECO:0000313" key="2">
    <source>
        <dbReference type="EMBL" id="SVD53565.1"/>
    </source>
</evidence>
<dbReference type="PANTHER" id="PTHR11851">
    <property type="entry name" value="METALLOPROTEASE"/>
    <property type="match status" value="1"/>
</dbReference>
<dbReference type="EMBL" id="UINC01156892">
    <property type="protein sequence ID" value="SVD53565.1"/>
    <property type="molecule type" value="Genomic_DNA"/>
</dbReference>
<dbReference type="GO" id="GO:0046872">
    <property type="term" value="F:metal ion binding"/>
    <property type="evidence" value="ECO:0007669"/>
    <property type="project" value="InterPro"/>
</dbReference>
<accession>A0A382W5F5</accession>
<organism evidence="2">
    <name type="scientific">marine metagenome</name>
    <dbReference type="NCBI Taxonomy" id="408172"/>
    <lineage>
        <taxon>unclassified sequences</taxon>
        <taxon>metagenomes</taxon>
        <taxon>ecological metagenomes</taxon>
    </lineage>
</organism>
<gene>
    <name evidence="2" type="ORF">METZ01_LOCUS406419</name>
</gene>
<protein>
    <recommendedName>
        <fullName evidence="1">Peptidase M16 N-terminal domain-containing protein</fullName>
    </recommendedName>
</protein>
<feature type="domain" description="Peptidase M16 N-terminal" evidence="1">
    <location>
        <begin position="62"/>
        <end position="170"/>
    </location>
</feature>
<dbReference type="InterPro" id="IPR011249">
    <property type="entry name" value="Metalloenz_LuxS/M16"/>
</dbReference>
<dbReference type="Gene3D" id="3.30.830.10">
    <property type="entry name" value="Metalloenzyme, LuxS/M16 peptidase-like"/>
    <property type="match status" value="1"/>
</dbReference>
<dbReference type="AlphaFoldDB" id="A0A382W5F5"/>
<dbReference type="InterPro" id="IPR011765">
    <property type="entry name" value="Pept_M16_N"/>
</dbReference>
<dbReference type="InterPro" id="IPR050361">
    <property type="entry name" value="MPP/UQCRC_Complex"/>
</dbReference>
<reference evidence="2" key="1">
    <citation type="submission" date="2018-05" db="EMBL/GenBank/DDBJ databases">
        <authorList>
            <person name="Lanie J.A."/>
            <person name="Ng W.-L."/>
            <person name="Kazmierczak K.M."/>
            <person name="Andrzejewski T.M."/>
            <person name="Davidsen T.M."/>
            <person name="Wayne K.J."/>
            <person name="Tettelin H."/>
            <person name="Glass J.I."/>
            <person name="Rusch D."/>
            <person name="Podicherti R."/>
            <person name="Tsui H.-C.T."/>
            <person name="Winkler M.E."/>
        </authorList>
    </citation>
    <scope>NUCLEOTIDE SEQUENCE</scope>
</reference>
<feature type="non-terminal residue" evidence="2">
    <location>
        <position position="250"/>
    </location>
</feature>
<name>A0A382W5F5_9ZZZZ</name>
<dbReference type="Pfam" id="PF00675">
    <property type="entry name" value="Peptidase_M16"/>
    <property type="match status" value="1"/>
</dbReference>
<proteinExistence type="predicted"/>
<sequence length="250" mass="27321">MKASCLILSLLALSLSTQILAQDLIHPRDMKIPKSEFKRPDPAKYQVSLDNGLVAYVAKEDQVPLVSLTAFIKAGKIDGHKEGAAESLAESFLNSGPKNMSPTTFKAALKRMTARYSVTLHNKWTEINLNVPAEDLEEAFELFSAIVKSPNITEANIKTATGKATKEVKVDKNGVIIDGSINVAVNKFHDIILKGNILGKKLVSSDFEDLSTHDVENFYTAYVVAGNMTIAVSGDINERAIRKKLKAQFS</sequence>